<evidence type="ECO:0000313" key="2">
    <source>
        <dbReference type="Proteomes" id="UP000618931"/>
    </source>
</evidence>
<evidence type="ECO:0000313" key="1">
    <source>
        <dbReference type="EMBL" id="MBF9221787.1"/>
    </source>
</evidence>
<proteinExistence type="predicted"/>
<keyword evidence="2" id="KW-1185">Reference proteome</keyword>
<accession>A0ABS0I4B5</accession>
<dbReference type="EMBL" id="JADQDM010000005">
    <property type="protein sequence ID" value="MBF9221787.1"/>
    <property type="molecule type" value="Genomic_DNA"/>
</dbReference>
<dbReference type="RefSeq" id="WP_196293246.1">
    <property type="nucleotide sequence ID" value="NZ_JADQDM010000005.1"/>
</dbReference>
<dbReference type="Proteomes" id="UP000618931">
    <property type="component" value="Unassembled WGS sequence"/>
</dbReference>
<gene>
    <name evidence="1" type="ORF">I2H31_11810</name>
</gene>
<protein>
    <submittedName>
        <fullName evidence="1">Uncharacterized protein</fullName>
    </submittedName>
</protein>
<organism evidence="1 2">
    <name type="scientific">Hymenobacter ruricola</name>
    <dbReference type="NCBI Taxonomy" id="2791023"/>
    <lineage>
        <taxon>Bacteria</taxon>
        <taxon>Pseudomonadati</taxon>
        <taxon>Bacteroidota</taxon>
        <taxon>Cytophagia</taxon>
        <taxon>Cytophagales</taxon>
        <taxon>Hymenobacteraceae</taxon>
        <taxon>Hymenobacter</taxon>
    </lineage>
</organism>
<sequence>MLDKAPLPEYPSTQAALWERCLALSPTAHRDAAELAKRGITAAMLTKFDADTAAFGAMDPDTVLVQEGKVVTDEKDTTETALETAIQAVMDCVALKDDPRTAAYKRFGVSDVSGLSQAKLHLAATMAVKQGRKYLAEYADKGLTQALLDEVARQDGLFVDQMTDRHEAVSTRAGATRARIVFANGLYRQLVAIANAGQAAWRLTDAQKAHEYVVDPAGDTGPAKQP</sequence>
<reference evidence="1 2" key="1">
    <citation type="submission" date="2020-11" db="EMBL/GenBank/DDBJ databases">
        <authorList>
            <person name="Kim M.K."/>
        </authorList>
    </citation>
    <scope>NUCLEOTIDE SEQUENCE [LARGE SCALE GENOMIC DNA]</scope>
    <source>
        <strain evidence="1 2">BT662</strain>
    </source>
</reference>
<comment type="caution">
    <text evidence="1">The sequence shown here is derived from an EMBL/GenBank/DDBJ whole genome shotgun (WGS) entry which is preliminary data.</text>
</comment>
<name>A0ABS0I4B5_9BACT</name>